<dbReference type="InterPro" id="IPR003615">
    <property type="entry name" value="HNH_nuc"/>
</dbReference>
<dbReference type="RefSeq" id="WP_091119485.1">
    <property type="nucleotide sequence ID" value="NZ_FOLB01000001.1"/>
</dbReference>
<dbReference type="InterPro" id="IPR003870">
    <property type="entry name" value="DUF222"/>
</dbReference>
<keyword evidence="3" id="KW-1185">Reference proteome</keyword>
<dbReference type="Proteomes" id="UP000198832">
    <property type="component" value="Unassembled WGS sequence"/>
</dbReference>
<reference evidence="2 3" key="1">
    <citation type="submission" date="2016-10" db="EMBL/GenBank/DDBJ databases">
        <authorList>
            <person name="de Groot N.N."/>
        </authorList>
    </citation>
    <scope>NUCLEOTIDE SEQUENCE [LARGE SCALE GENOMIC DNA]</scope>
    <source>
        <strain evidence="2 3">CGMCC 1.7056</strain>
    </source>
</reference>
<dbReference type="STRING" id="574651.SAMN04487968_101369"/>
<protein>
    <recommendedName>
        <fullName evidence="1">HNH nuclease domain-containing protein</fullName>
    </recommendedName>
</protein>
<dbReference type="EMBL" id="FOLB01000001">
    <property type="protein sequence ID" value="SFB76153.1"/>
    <property type="molecule type" value="Genomic_DNA"/>
</dbReference>
<dbReference type="Pfam" id="PF02720">
    <property type="entry name" value="DUF222"/>
    <property type="match status" value="1"/>
</dbReference>
<dbReference type="CDD" id="cd00085">
    <property type="entry name" value="HNHc"/>
    <property type="match status" value="1"/>
</dbReference>
<accession>A0A1I1DUD9</accession>
<dbReference type="AlphaFoldDB" id="A0A1I1DUD9"/>
<evidence type="ECO:0000259" key="1">
    <source>
        <dbReference type="SMART" id="SM00507"/>
    </source>
</evidence>
<name>A0A1I1DUD9_9ACTN</name>
<sequence length="428" mass="46564">MTAANTEPPGRPALSRVHEVHRFLGRLHEVMDGVDSDRVWALSPVEMAECVREAYAAQARLAELTLALLAQAEVSGVAACEGAMSMPAWLREHIHLAPAAAKREMRLAHGLARHRLVREALAAGAFPPASATVVVDALDALPSDLDPDLVVRAEQHLVGEAHAHDTGVLRRIADHLDEVLDPDGADRRLAVQLARAEALAARRAFCRLRHDETTQTTDGVFRIPLVQGVRLQRMLEALLNPGRPDPIDPIDPETGVRLSAEELRGRALAELVDRIPKGTLPRTGGCDPVVVVTLDLATLLGGLKAAPLDTGDAVSPGTARRLAARYGIIPAVLGSSSEVLDLGRKARFYTVKQRLAMTVQQGGVCAVEDCARPAAWADAHHLHQWQHGGRTDLKDGVLVCRPHHTYADHPDYRVERLRPGHIRLHRRH</sequence>
<proteinExistence type="predicted"/>
<gene>
    <name evidence="2" type="ORF">SAMN04487968_101369</name>
</gene>
<organism evidence="2 3">
    <name type="scientific">Nocardioides terrae</name>
    <dbReference type="NCBI Taxonomy" id="574651"/>
    <lineage>
        <taxon>Bacteria</taxon>
        <taxon>Bacillati</taxon>
        <taxon>Actinomycetota</taxon>
        <taxon>Actinomycetes</taxon>
        <taxon>Propionibacteriales</taxon>
        <taxon>Nocardioidaceae</taxon>
        <taxon>Nocardioides</taxon>
    </lineage>
</organism>
<dbReference type="OrthoDB" id="3634417at2"/>
<feature type="domain" description="HNH nuclease" evidence="1">
    <location>
        <begin position="352"/>
        <end position="405"/>
    </location>
</feature>
<evidence type="ECO:0000313" key="2">
    <source>
        <dbReference type="EMBL" id="SFB76153.1"/>
    </source>
</evidence>
<evidence type="ECO:0000313" key="3">
    <source>
        <dbReference type="Proteomes" id="UP000198832"/>
    </source>
</evidence>
<dbReference type="SMART" id="SM00507">
    <property type="entry name" value="HNHc"/>
    <property type="match status" value="1"/>
</dbReference>